<dbReference type="Pfam" id="PF00501">
    <property type="entry name" value="AMP-binding"/>
    <property type="match status" value="1"/>
</dbReference>
<proteinExistence type="predicted"/>
<evidence type="ECO:0000259" key="1">
    <source>
        <dbReference type="Pfam" id="PF00501"/>
    </source>
</evidence>
<gene>
    <name evidence="2" type="ORF">S12H4_51327</name>
</gene>
<comment type="caution">
    <text evidence="2">The sequence shown here is derived from an EMBL/GenBank/DDBJ whole genome shotgun (WGS) entry which is preliminary data.</text>
</comment>
<dbReference type="AlphaFoldDB" id="X1VFF3"/>
<feature type="non-terminal residue" evidence="2">
    <location>
        <position position="1"/>
    </location>
</feature>
<organism evidence="2">
    <name type="scientific">marine sediment metagenome</name>
    <dbReference type="NCBI Taxonomy" id="412755"/>
    <lineage>
        <taxon>unclassified sequences</taxon>
        <taxon>metagenomes</taxon>
        <taxon>ecological metagenomes</taxon>
    </lineage>
</organism>
<evidence type="ECO:0000313" key="2">
    <source>
        <dbReference type="EMBL" id="GAJ13106.1"/>
    </source>
</evidence>
<sequence length="232" mass="26212">GITDKPKGVSLSHGSYLANRLTFEQYFGMSESTQLDLLLVNPLHHTNSSALADWGMRRSGTIIHLIQRYTAAYWKILVEVATTRRERLVTSLVSRHIDFLESLHTQSKLPIEEATIKEALSHTDILIGSAPVGPTTIKRILKFSNHLPHVRFGSTESCLEVMATPTVLPQNELMRAFEAGWLHHYKGEETIGYYIGREHFPLTRVKVVKAVDPESSEYFRPCEIGEPSLRSM</sequence>
<dbReference type="SUPFAM" id="SSF56801">
    <property type="entry name" value="Acetyl-CoA synthetase-like"/>
    <property type="match status" value="1"/>
</dbReference>
<feature type="domain" description="AMP-dependent synthetase/ligase" evidence="1">
    <location>
        <begin position="1"/>
        <end position="226"/>
    </location>
</feature>
<reference evidence="2" key="1">
    <citation type="journal article" date="2014" name="Front. Microbiol.">
        <title>High frequency of phylogenetically diverse reductive dehalogenase-homologous genes in deep subseafloor sedimentary metagenomes.</title>
        <authorList>
            <person name="Kawai M."/>
            <person name="Futagami T."/>
            <person name="Toyoda A."/>
            <person name="Takaki Y."/>
            <person name="Nishi S."/>
            <person name="Hori S."/>
            <person name="Arai W."/>
            <person name="Tsubouchi T."/>
            <person name="Morono Y."/>
            <person name="Uchiyama I."/>
            <person name="Ito T."/>
            <person name="Fujiyama A."/>
            <person name="Inagaki F."/>
            <person name="Takami H."/>
        </authorList>
    </citation>
    <scope>NUCLEOTIDE SEQUENCE</scope>
    <source>
        <strain evidence="2">Expedition CK06-06</strain>
    </source>
</reference>
<protein>
    <recommendedName>
        <fullName evidence="1">AMP-dependent synthetase/ligase domain-containing protein</fullName>
    </recommendedName>
</protein>
<name>X1VFF3_9ZZZZ</name>
<dbReference type="InterPro" id="IPR000873">
    <property type="entry name" value="AMP-dep_synth/lig_dom"/>
</dbReference>
<accession>X1VFF3</accession>
<dbReference type="InterPro" id="IPR042099">
    <property type="entry name" value="ANL_N_sf"/>
</dbReference>
<dbReference type="Gene3D" id="3.40.50.12780">
    <property type="entry name" value="N-terminal domain of ligase-like"/>
    <property type="match status" value="1"/>
</dbReference>
<dbReference type="EMBL" id="BARW01032426">
    <property type="protein sequence ID" value="GAJ13106.1"/>
    <property type="molecule type" value="Genomic_DNA"/>
</dbReference>